<name>A0ABU8CBP1_9GAMM</name>
<feature type="chain" id="PRO_5046121008" evidence="1">
    <location>
        <begin position="21"/>
        <end position="171"/>
    </location>
</feature>
<protein>
    <submittedName>
        <fullName evidence="3">DUF6265 family protein</fullName>
    </submittedName>
</protein>
<accession>A0ABU8CBP1</accession>
<dbReference type="InterPro" id="IPR046232">
    <property type="entry name" value="DUF6265"/>
</dbReference>
<proteinExistence type="predicted"/>
<dbReference type="EMBL" id="JALAAR010000026">
    <property type="protein sequence ID" value="MEH8019410.1"/>
    <property type="molecule type" value="Genomic_DNA"/>
</dbReference>
<comment type="caution">
    <text evidence="3">The sequence shown here is derived from an EMBL/GenBank/DDBJ whole genome shotgun (WGS) entry which is preliminary data.</text>
</comment>
<feature type="signal peptide" evidence="1">
    <location>
        <begin position="1"/>
        <end position="20"/>
    </location>
</feature>
<keyword evidence="4" id="KW-1185">Reference proteome</keyword>
<gene>
    <name evidence="3" type="ORF">MN202_19425</name>
</gene>
<evidence type="ECO:0000313" key="3">
    <source>
        <dbReference type="EMBL" id="MEH8019410.1"/>
    </source>
</evidence>
<evidence type="ECO:0000256" key="1">
    <source>
        <dbReference type="SAM" id="SignalP"/>
    </source>
</evidence>
<reference evidence="3 4" key="1">
    <citation type="journal article" date="2023" name="Ecotoxicol. Environ. Saf.">
        <title>Mercury remediation potential of mercury-resistant strain Rheinheimera metallidurans sp. nov. isolated from a municipal waste dumping site.</title>
        <authorList>
            <person name="Yadav V."/>
            <person name="Manjhi A."/>
            <person name="Vadakedath N."/>
        </authorList>
    </citation>
    <scope>NUCLEOTIDE SEQUENCE [LARGE SCALE GENOMIC DNA]</scope>
    <source>
        <strain evidence="3 4">E-49</strain>
    </source>
</reference>
<dbReference type="Proteomes" id="UP001375382">
    <property type="component" value="Unassembled WGS sequence"/>
</dbReference>
<evidence type="ECO:0000313" key="4">
    <source>
        <dbReference type="Proteomes" id="UP001375382"/>
    </source>
</evidence>
<evidence type="ECO:0000259" key="2">
    <source>
        <dbReference type="Pfam" id="PF19780"/>
    </source>
</evidence>
<sequence>MARHIIVSAALLLLASVLSAANASQTLTLAPGQASPKASIGQLSWLAGHWRGEALGGIVEEHWAPPSAGSMVGSFKLIVKDKVKFYEIEIIREVADSLVLQLKHFHHDLKGWEEKQQTVDFALVKIDANAAYFDGFTIRKISDNEIHMFVVLGREPELKEVIFKYQRVLPG</sequence>
<dbReference type="Pfam" id="PF19780">
    <property type="entry name" value="DUF6265"/>
    <property type="match status" value="1"/>
</dbReference>
<keyword evidence="1" id="KW-0732">Signal</keyword>
<organism evidence="3 4">
    <name type="scientific">Rheinheimera muenzenbergensis</name>
    <dbReference type="NCBI Taxonomy" id="1193628"/>
    <lineage>
        <taxon>Bacteria</taxon>
        <taxon>Pseudomonadati</taxon>
        <taxon>Pseudomonadota</taxon>
        <taxon>Gammaproteobacteria</taxon>
        <taxon>Chromatiales</taxon>
        <taxon>Chromatiaceae</taxon>
        <taxon>Rheinheimera</taxon>
    </lineage>
</organism>
<dbReference type="RefSeq" id="WP_335737805.1">
    <property type="nucleotide sequence ID" value="NZ_JALAAR010000026.1"/>
</dbReference>
<feature type="domain" description="DUF6265" evidence="2">
    <location>
        <begin position="44"/>
        <end position="150"/>
    </location>
</feature>